<protein>
    <recommendedName>
        <fullName evidence="8">Nucleosome assembly protein 1-like 1</fullName>
    </recommendedName>
</protein>
<evidence type="ECO:0008006" key="8">
    <source>
        <dbReference type="Google" id="ProtNLM"/>
    </source>
</evidence>
<dbReference type="GO" id="GO:0006334">
    <property type="term" value="P:nucleosome assembly"/>
    <property type="evidence" value="ECO:0007669"/>
    <property type="project" value="InterPro"/>
</dbReference>
<reference evidence="6" key="1">
    <citation type="submission" date="2019-05" db="EMBL/GenBank/DDBJ databases">
        <authorList>
            <person name="Zhang S."/>
            <person name="Liu J."/>
        </authorList>
    </citation>
    <scope>NUCLEOTIDE SEQUENCE [LARGE SCALE GENOMIC DNA]</scope>
</reference>
<feature type="region of interest" description="Disordered" evidence="5">
    <location>
        <begin position="1"/>
        <end position="31"/>
    </location>
</feature>
<comment type="subcellular location">
    <subcellularLocation>
        <location evidence="1">Nucleus</location>
    </subcellularLocation>
</comment>
<dbReference type="AlphaFoldDB" id="A0A8C0AGL6"/>
<sequence>MADIDNKEQSELDQDLDDAEEVEEEETGEETKIKAHQLTVQMMQNPQILAALQERLDGLVETPTGYVESLPRVVKRRVNALKNLQARCAQIEAKFYEEVHDLERKYAVLYQPLFDKRFEIINVIYEPTEEECEWKPDEEDEISEELKEKAKIEDEKKDEEKEDPKGIPEVWLTVFKNVDLLSDMHLKDIKVKFSDAGQPMSFVLEFHFEPNEYFTNEVLTKTYRMRSEPDDSDPFSFEGPEIMGCTGCQIDWKKGKNVTLKTIKKKQKHKGRGTVRTVTKTVSNDCFCNFFAPPEVPESGDLDDDSEAILAADFEIGHFLHEHIIPRSVLYFTGEAIEDDDDDYDEEEDRGSTTGLGRIHMLWNI</sequence>
<feature type="region of interest" description="Disordered" evidence="5">
    <location>
        <begin position="132"/>
        <end position="163"/>
    </location>
</feature>
<feature type="compositionally biased region" description="Basic and acidic residues" evidence="5">
    <location>
        <begin position="1"/>
        <end position="10"/>
    </location>
</feature>
<dbReference type="Pfam" id="PF00956">
    <property type="entry name" value="NAP"/>
    <property type="match status" value="1"/>
</dbReference>
<dbReference type="InterPro" id="IPR002164">
    <property type="entry name" value="NAP_family"/>
</dbReference>
<dbReference type="Gene3D" id="1.20.5.1500">
    <property type="match status" value="1"/>
</dbReference>
<dbReference type="FunFam" id="3.30.1120.90:FF:000001">
    <property type="entry name" value="Nucleosome assembly protein 1-like 1"/>
    <property type="match status" value="1"/>
</dbReference>
<dbReference type="SUPFAM" id="SSF143113">
    <property type="entry name" value="NAP-like"/>
    <property type="match status" value="1"/>
</dbReference>
<evidence type="ECO:0000256" key="2">
    <source>
        <dbReference type="ARBA" id="ARBA00009947"/>
    </source>
</evidence>
<feature type="compositionally biased region" description="Acidic residues" evidence="5">
    <location>
        <begin position="11"/>
        <end position="28"/>
    </location>
</feature>
<keyword evidence="3" id="KW-0539">Nucleus</keyword>
<evidence type="ECO:0000256" key="5">
    <source>
        <dbReference type="SAM" id="MobiDB-lite"/>
    </source>
</evidence>
<dbReference type="PANTHER" id="PTHR11875">
    <property type="entry name" value="TESTIS-SPECIFIC Y-ENCODED PROTEIN"/>
    <property type="match status" value="1"/>
</dbReference>
<evidence type="ECO:0000256" key="3">
    <source>
        <dbReference type="ARBA" id="ARBA00023242"/>
    </source>
</evidence>
<evidence type="ECO:0000256" key="1">
    <source>
        <dbReference type="ARBA" id="ARBA00004123"/>
    </source>
</evidence>
<proteinExistence type="inferred from homology"/>
<reference evidence="6" key="2">
    <citation type="submission" date="2025-08" db="UniProtKB">
        <authorList>
            <consortium name="Ensembl"/>
        </authorList>
    </citation>
    <scope>IDENTIFICATION</scope>
</reference>
<organism evidence="6 7">
    <name type="scientific">Bos mutus grunniens</name>
    <name type="common">Wild yak</name>
    <name type="synonym">Bos grunniens</name>
    <dbReference type="NCBI Taxonomy" id="30521"/>
    <lineage>
        <taxon>Eukaryota</taxon>
        <taxon>Metazoa</taxon>
        <taxon>Chordata</taxon>
        <taxon>Craniata</taxon>
        <taxon>Vertebrata</taxon>
        <taxon>Euteleostomi</taxon>
        <taxon>Mammalia</taxon>
        <taxon>Eutheria</taxon>
        <taxon>Laurasiatheria</taxon>
        <taxon>Artiodactyla</taxon>
        <taxon>Ruminantia</taxon>
        <taxon>Pecora</taxon>
        <taxon>Bovidae</taxon>
        <taxon>Bovinae</taxon>
        <taxon>Bos</taxon>
    </lineage>
</organism>
<comment type="similarity">
    <text evidence="2 4">Belongs to the nucleosome assembly protein (NAP) family.</text>
</comment>
<dbReference type="InterPro" id="IPR037231">
    <property type="entry name" value="NAP-like_sf"/>
</dbReference>
<evidence type="ECO:0000313" key="6">
    <source>
        <dbReference type="Ensembl" id="ENSBGRP00000032396.1"/>
    </source>
</evidence>
<dbReference type="Ensembl" id="ENSBGRT00000037475.1">
    <property type="protein sequence ID" value="ENSBGRP00000032396.1"/>
    <property type="gene ID" value="ENSBGRG00000020372.1"/>
</dbReference>
<evidence type="ECO:0000313" key="7">
    <source>
        <dbReference type="Proteomes" id="UP000694520"/>
    </source>
</evidence>
<dbReference type="Gene3D" id="3.30.1120.90">
    <property type="entry name" value="Nucleosome assembly protein"/>
    <property type="match status" value="1"/>
</dbReference>
<keyword evidence="7" id="KW-1185">Reference proteome</keyword>
<name>A0A8C0AGL6_BOSMU</name>
<reference evidence="6" key="3">
    <citation type="submission" date="2025-09" db="UniProtKB">
        <authorList>
            <consortium name="Ensembl"/>
        </authorList>
    </citation>
    <scope>IDENTIFICATION</scope>
</reference>
<dbReference type="FunFam" id="1.20.5.1500:FF:000001">
    <property type="entry name" value="Nucleosome assembly protein 1-like 1"/>
    <property type="match status" value="1"/>
</dbReference>
<dbReference type="GeneTree" id="ENSGT00940000153362"/>
<evidence type="ECO:0000256" key="4">
    <source>
        <dbReference type="RuleBase" id="RU003876"/>
    </source>
</evidence>
<dbReference type="GO" id="GO:0005634">
    <property type="term" value="C:nucleus"/>
    <property type="evidence" value="ECO:0007669"/>
    <property type="project" value="UniProtKB-SubCell"/>
</dbReference>
<feature type="compositionally biased region" description="Basic and acidic residues" evidence="5">
    <location>
        <begin position="144"/>
        <end position="163"/>
    </location>
</feature>
<accession>A0A8C0AGL6</accession>
<feature type="compositionally biased region" description="Acidic residues" evidence="5">
    <location>
        <begin position="132"/>
        <end position="143"/>
    </location>
</feature>
<dbReference type="Proteomes" id="UP000694520">
    <property type="component" value="Chromosome 4"/>
</dbReference>